<accession>A0A7H8NJS1</accession>
<evidence type="ECO:0000256" key="1">
    <source>
        <dbReference type="ARBA" id="ARBA00001954"/>
    </source>
</evidence>
<dbReference type="SUPFAM" id="SSF51197">
    <property type="entry name" value="Clavaminate synthase-like"/>
    <property type="match status" value="1"/>
</dbReference>
<dbReference type="InterPro" id="IPR003819">
    <property type="entry name" value="TauD/TfdA-like"/>
</dbReference>
<reference evidence="4 5" key="1">
    <citation type="submission" date="2020-06" db="EMBL/GenBank/DDBJ databases">
        <title>Genome mining for natural products.</title>
        <authorList>
            <person name="Zhang B."/>
            <person name="Shi J."/>
            <person name="Ge H."/>
        </authorList>
    </citation>
    <scope>NUCLEOTIDE SEQUENCE [LARGE SCALE GENOMIC DNA]</scope>
    <source>
        <strain evidence="4 5">NA00687</strain>
    </source>
</reference>
<organism evidence="4 5">
    <name type="scientific">Streptomyces buecherae</name>
    <dbReference type="NCBI Taxonomy" id="2763006"/>
    <lineage>
        <taxon>Bacteria</taxon>
        <taxon>Bacillati</taxon>
        <taxon>Actinomycetota</taxon>
        <taxon>Actinomycetes</taxon>
        <taxon>Kitasatosporales</taxon>
        <taxon>Streptomycetaceae</taxon>
        <taxon>Streptomyces</taxon>
    </lineage>
</organism>
<dbReference type="Proteomes" id="UP000509303">
    <property type="component" value="Chromosome"/>
</dbReference>
<evidence type="ECO:0000256" key="2">
    <source>
        <dbReference type="ARBA" id="ARBA00023002"/>
    </source>
</evidence>
<keyword evidence="3" id="KW-0408">Iron</keyword>
<dbReference type="PANTHER" id="PTHR10696:SF53">
    <property type="entry name" value="TYROSINE ISONITRILE DESATURASE"/>
    <property type="match status" value="1"/>
</dbReference>
<comment type="cofactor">
    <cofactor evidence="1">
        <name>Fe(2+)</name>
        <dbReference type="ChEBI" id="CHEBI:29033"/>
    </cofactor>
</comment>
<evidence type="ECO:0000313" key="4">
    <source>
        <dbReference type="EMBL" id="QKW54700.1"/>
    </source>
</evidence>
<protein>
    <submittedName>
        <fullName evidence="4">TauD/TfdA family dioxygenase</fullName>
    </submittedName>
</protein>
<dbReference type="AlphaFoldDB" id="A0A7H8NJS1"/>
<keyword evidence="4" id="KW-0223">Dioxygenase</keyword>
<sequence>MERSFLKPFGALIEATGDADVNALSPALLARWVGEFRVVVLRGFAGLSKEEFADSARRWGPLLTWDFGEVLDLVVQERPKNYLFTTGCVPYHWDGAFAEQTPAYMFFQCLRAPLADAGGETTFVDTTRLLDAAEPERRAQWERVWITYTVEKRGHFGGSFTTPLVSPHPITGRATLRYAEPLPAEEYENPLTLDIEGIPAADHDEFLADLHARLYRGDAGYTHTWQDGDFLLIDNHAVLHRRESFHQESPRRLQRVQIL</sequence>
<dbReference type="PANTHER" id="PTHR10696">
    <property type="entry name" value="GAMMA-BUTYROBETAINE HYDROXYLASE-RELATED"/>
    <property type="match status" value="1"/>
</dbReference>
<keyword evidence="5" id="KW-1185">Reference proteome</keyword>
<gene>
    <name evidence="4" type="ORF">HUT08_22760</name>
</gene>
<keyword evidence="2" id="KW-0560">Oxidoreductase</keyword>
<dbReference type="InterPro" id="IPR050411">
    <property type="entry name" value="AlphaKG_dependent_hydroxylases"/>
</dbReference>
<dbReference type="Gene3D" id="3.60.130.10">
    <property type="entry name" value="Clavaminate synthase-like"/>
    <property type="match status" value="1"/>
</dbReference>
<evidence type="ECO:0000256" key="3">
    <source>
        <dbReference type="ARBA" id="ARBA00023004"/>
    </source>
</evidence>
<dbReference type="Pfam" id="PF02668">
    <property type="entry name" value="TauD"/>
    <property type="match status" value="1"/>
</dbReference>
<proteinExistence type="predicted"/>
<dbReference type="InterPro" id="IPR042098">
    <property type="entry name" value="TauD-like_sf"/>
</dbReference>
<name>A0A7H8NJS1_9ACTN</name>
<dbReference type="EMBL" id="CP054929">
    <property type="protein sequence ID" value="QKW54700.1"/>
    <property type="molecule type" value="Genomic_DNA"/>
</dbReference>
<evidence type="ECO:0000313" key="5">
    <source>
        <dbReference type="Proteomes" id="UP000509303"/>
    </source>
</evidence>
<dbReference type="GO" id="GO:0051213">
    <property type="term" value="F:dioxygenase activity"/>
    <property type="evidence" value="ECO:0007669"/>
    <property type="project" value="UniProtKB-KW"/>
</dbReference>
<accession>A0A7G8KMM2</accession>